<reference evidence="2" key="1">
    <citation type="submission" date="2018-05" db="EMBL/GenBank/DDBJ databases">
        <authorList>
            <person name="Li Y."/>
        </authorList>
    </citation>
    <scope>NUCLEOTIDE SEQUENCE [LARGE SCALE GENOMIC DNA]</scope>
    <source>
        <strain evidence="2">3d-2-2</strain>
    </source>
</reference>
<evidence type="ECO:0000313" key="1">
    <source>
        <dbReference type="EMBL" id="PWF21842.1"/>
    </source>
</evidence>
<comment type="caution">
    <text evidence="1">The sequence shown here is derived from an EMBL/GenBank/DDBJ whole genome shotgun (WGS) entry which is preliminary data.</text>
</comment>
<dbReference type="Proteomes" id="UP000245212">
    <property type="component" value="Unassembled WGS sequence"/>
</dbReference>
<keyword evidence="2" id="KW-1185">Reference proteome</keyword>
<dbReference type="AlphaFoldDB" id="A0A2V1K1G4"/>
<name>A0A2V1K1G4_9BURK</name>
<gene>
    <name evidence="1" type="ORF">DD235_13675</name>
</gene>
<dbReference type="RefSeq" id="WP_109062658.1">
    <property type="nucleotide sequence ID" value="NZ_QETA01000006.1"/>
</dbReference>
<organism evidence="1 2">
    <name type="scientific">Corticimicrobacter populi</name>
    <dbReference type="NCBI Taxonomy" id="2175229"/>
    <lineage>
        <taxon>Bacteria</taxon>
        <taxon>Pseudomonadati</taxon>
        <taxon>Pseudomonadota</taxon>
        <taxon>Betaproteobacteria</taxon>
        <taxon>Burkholderiales</taxon>
        <taxon>Alcaligenaceae</taxon>
        <taxon>Corticimicrobacter</taxon>
    </lineage>
</organism>
<proteinExistence type="predicted"/>
<dbReference type="EMBL" id="QETA01000006">
    <property type="protein sequence ID" value="PWF21842.1"/>
    <property type="molecule type" value="Genomic_DNA"/>
</dbReference>
<protein>
    <submittedName>
        <fullName evidence="1">Uncharacterized protein</fullName>
    </submittedName>
</protein>
<accession>A0A2V1K1G4</accession>
<evidence type="ECO:0000313" key="2">
    <source>
        <dbReference type="Proteomes" id="UP000245212"/>
    </source>
</evidence>
<sequence length="116" mass="12756">MNAEEFVEVIRREVRDSAVEGTVSILTAPPGRRPAPALLAMSAYYNSKSAEEQAMIRHLLEEVADSAVFGFFCVLDGVRAIEGMGEKGTLSLTYKKGDVEVCLNIDEDLHDFYNAV</sequence>